<dbReference type="InterPro" id="IPR050830">
    <property type="entry name" value="Fungal_FAS"/>
</dbReference>
<evidence type="ECO:0000256" key="5">
    <source>
        <dbReference type="ARBA" id="ARBA00022679"/>
    </source>
</evidence>
<dbReference type="GO" id="GO:0004312">
    <property type="term" value="F:fatty acid synthase activity"/>
    <property type="evidence" value="ECO:0007669"/>
    <property type="project" value="InterPro"/>
</dbReference>
<dbReference type="CDD" id="cd00828">
    <property type="entry name" value="elong_cond_enzymes"/>
    <property type="match status" value="1"/>
</dbReference>
<dbReference type="SMART" id="SM00825">
    <property type="entry name" value="PKS_KS"/>
    <property type="match status" value="1"/>
</dbReference>
<evidence type="ECO:0000313" key="12">
    <source>
        <dbReference type="EMBL" id="KAF9694218.1"/>
    </source>
</evidence>
<dbReference type="PROSITE" id="PS00606">
    <property type="entry name" value="KS3_1"/>
    <property type="match status" value="1"/>
</dbReference>
<dbReference type="Pfam" id="PF02801">
    <property type="entry name" value="Ketoacyl-synt_C"/>
    <property type="match status" value="1"/>
</dbReference>
<dbReference type="GO" id="GO:0042759">
    <property type="term" value="P:long-chain fatty acid biosynthetic process"/>
    <property type="evidence" value="ECO:0007669"/>
    <property type="project" value="UniProtKB-UniRule"/>
</dbReference>
<dbReference type="InterPro" id="IPR014030">
    <property type="entry name" value="Ketoacyl_synth_N"/>
</dbReference>
<evidence type="ECO:0000256" key="7">
    <source>
        <dbReference type="PIRSR" id="PIRSR000454-1"/>
    </source>
</evidence>
<dbReference type="InterPro" id="IPR016039">
    <property type="entry name" value="Thiolase-like"/>
</dbReference>
<dbReference type="Gene3D" id="3.40.50.720">
    <property type="entry name" value="NAD(P)-binding Rossmann-like Domain"/>
    <property type="match status" value="1"/>
</dbReference>
<dbReference type="Gene3D" id="3.40.47.10">
    <property type="match status" value="1"/>
</dbReference>
<dbReference type="InterPro" id="IPR020841">
    <property type="entry name" value="PKS_Beta-ketoAc_synthase_dom"/>
</dbReference>
<dbReference type="PANTHER" id="PTHR10982">
    <property type="entry name" value="MALONYL COA-ACYL CARRIER PROTEIN TRANSACYLASE"/>
    <property type="match status" value="1"/>
</dbReference>
<dbReference type="GO" id="GO:0004316">
    <property type="term" value="F:3-oxoacyl-[acyl-carrier-protein] reductase (NADPH) activity"/>
    <property type="evidence" value="ECO:0007669"/>
    <property type="project" value="InterPro"/>
</dbReference>
<protein>
    <recommendedName>
        <fullName evidence="2">beta-ketoacyl-[acyl-carrier-protein] synthase I</fullName>
        <ecNumber evidence="2">2.3.1.41</ecNumber>
    </recommendedName>
</protein>
<dbReference type="SUPFAM" id="SSF53901">
    <property type="entry name" value="Thiolase-like"/>
    <property type="match status" value="2"/>
</dbReference>
<dbReference type="Gene3D" id="3.30.70.2490">
    <property type="match status" value="1"/>
</dbReference>
<evidence type="ECO:0000256" key="1">
    <source>
        <dbReference type="ARBA" id="ARBA00007485"/>
    </source>
</evidence>
<evidence type="ECO:0000256" key="9">
    <source>
        <dbReference type="SAM" id="Coils"/>
    </source>
</evidence>
<dbReference type="EC" id="2.3.1.41" evidence="2"/>
<dbReference type="InterPro" id="IPR040899">
    <property type="entry name" value="Fas_alpha_ACP"/>
</dbReference>
<keyword evidence="5 6" id="KW-0808">Transferase</keyword>
<dbReference type="GO" id="GO:0008897">
    <property type="term" value="F:holo-[acyl-carrier-protein] synthase activity"/>
    <property type="evidence" value="ECO:0007669"/>
    <property type="project" value="InterPro"/>
</dbReference>
<dbReference type="InterPro" id="IPR016035">
    <property type="entry name" value="Acyl_Trfase/lysoPLipase"/>
</dbReference>
<feature type="active site" description="For beta-ketoacyl synthase activity" evidence="7">
    <location>
        <position position="1155"/>
    </location>
</feature>
<dbReference type="EMBL" id="RZGK01000014">
    <property type="protein sequence ID" value="KAF9694218.1"/>
    <property type="molecule type" value="Genomic_DNA"/>
</dbReference>
<dbReference type="InterPro" id="IPR041550">
    <property type="entry name" value="FASI_helical"/>
</dbReference>
<dbReference type="GO" id="GO:0044550">
    <property type="term" value="P:secondary metabolite biosynthetic process"/>
    <property type="evidence" value="ECO:0007669"/>
    <property type="project" value="UniProtKB-ARBA"/>
</dbReference>
<evidence type="ECO:0000256" key="2">
    <source>
        <dbReference type="ARBA" id="ARBA00013191"/>
    </source>
</evidence>
<dbReference type="Gene3D" id="3.90.25.70">
    <property type="match status" value="1"/>
</dbReference>
<dbReference type="GO" id="GO:0004315">
    <property type="term" value="F:3-oxoacyl-[acyl-carrier-protein] synthase activity"/>
    <property type="evidence" value="ECO:0007669"/>
    <property type="project" value="UniProtKB-EC"/>
</dbReference>
<accession>A0A8H7J2U8</accession>
<evidence type="ECO:0000256" key="4">
    <source>
        <dbReference type="ARBA" id="ARBA00022553"/>
    </source>
</evidence>
<reference evidence="12" key="1">
    <citation type="submission" date="2018-12" db="EMBL/GenBank/DDBJ databases">
        <authorList>
            <person name="Syme R.A."/>
            <person name="Farfan-Caceres L."/>
            <person name="Lichtenzveig J."/>
        </authorList>
    </citation>
    <scope>NUCLEOTIDE SEQUENCE</scope>
    <source>
        <strain evidence="12">Al4</strain>
    </source>
</reference>
<evidence type="ECO:0000256" key="8">
    <source>
        <dbReference type="PIRSR" id="PIRSR000454-4"/>
    </source>
</evidence>
<feature type="domain" description="Ketosynthase family 3 (KS3)" evidence="11">
    <location>
        <begin position="968"/>
        <end position="1464"/>
    </location>
</feature>
<proteinExistence type="inferred from homology"/>
<keyword evidence="3 6" id="KW-0596">Phosphopantetheine</keyword>
<organism evidence="12 13">
    <name type="scientific">Ascochyta lentis</name>
    <dbReference type="NCBI Taxonomy" id="205686"/>
    <lineage>
        <taxon>Eukaryota</taxon>
        <taxon>Fungi</taxon>
        <taxon>Dikarya</taxon>
        <taxon>Ascomycota</taxon>
        <taxon>Pezizomycotina</taxon>
        <taxon>Dothideomycetes</taxon>
        <taxon>Pleosporomycetidae</taxon>
        <taxon>Pleosporales</taxon>
        <taxon>Pleosporineae</taxon>
        <taxon>Didymellaceae</taxon>
        <taxon>Ascochyta</taxon>
    </lineage>
</organism>
<dbReference type="PIRSF" id="PIRSF000454">
    <property type="entry name" value="FAS_yeast_alpha"/>
    <property type="match status" value="1"/>
</dbReference>
<dbReference type="InterPro" id="IPR014031">
    <property type="entry name" value="Ketoacyl_synth_C"/>
</dbReference>
<dbReference type="PROSITE" id="PS52004">
    <property type="entry name" value="KS3_2"/>
    <property type="match status" value="1"/>
</dbReference>
<comment type="similarity">
    <text evidence="1 6">Belongs to the thiolase-like superfamily. Fungal fatty acid synthetase subunit alpha family.</text>
</comment>
<dbReference type="InterPro" id="IPR026025">
    <property type="entry name" value="FAS_alpha_yeast"/>
</dbReference>
<dbReference type="GO" id="GO:0005835">
    <property type="term" value="C:fatty acid synthase complex"/>
    <property type="evidence" value="ECO:0007669"/>
    <property type="project" value="InterPro"/>
</dbReference>
<dbReference type="InterPro" id="IPR018201">
    <property type="entry name" value="Ketoacyl_synth_AS"/>
</dbReference>
<evidence type="ECO:0000256" key="3">
    <source>
        <dbReference type="ARBA" id="ARBA00022450"/>
    </source>
</evidence>
<evidence type="ECO:0000256" key="6">
    <source>
        <dbReference type="PIRNR" id="PIRNR000454"/>
    </source>
</evidence>
<comment type="caution">
    <text evidence="12">The sequence shown here is derived from an EMBL/GenBank/DDBJ whole genome shotgun (WGS) entry which is preliminary data.</text>
</comment>
<dbReference type="SUPFAM" id="SSF52151">
    <property type="entry name" value="FabD/lysophospholipase-like"/>
    <property type="match status" value="1"/>
</dbReference>
<keyword evidence="13" id="KW-1185">Reference proteome</keyword>
<dbReference type="OrthoDB" id="4251012at2759"/>
<evidence type="ECO:0000259" key="11">
    <source>
        <dbReference type="PROSITE" id="PS52004"/>
    </source>
</evidence>
<feature type="coiled-coil region" evidence="9">
    <location>
        <begin position="101"/>
        <end position="143"/>
    </location>
</feature>
<dbReference type="SUPFAM" id="SSF51735">
    <property type="entry name" value="NAD(P)-binding Rossmann-fold domains"/>
    <property type="match status" value="1"/>
</dbReference>
<evidence type="ECO:0000313" key="13">
    <source>
        <dbReference type="Proteomes" id="UP000651452"/>
    </source>
</evidence>
<keyword evidence="4" id="KW-0597">Phosphoprotein</keyword>
<dbReference type="InterPro" id="IPR047224">
    <property type="entry name" value="FAS_alpha_su_C"/>
</dbReference>
<feature type="modified residue" description="O-(pantetheine 4'-phosphoryl)serine" evidence="8">
    <location>
        <position position="194"/>
    </location>
</feature>
<dbReference type="InterPro" id="IPR002347">
    <property type="entry name" value="SDR_fam"/>
</dbReference>
<dbReference type="Proteomes" id="UP000651452">
    <property type="component" value="Unassembled WGS sequence"/>
</dbReference>
<feature type="region of interest" description="Disordered" evidence="10">
    <location>
        <begin position="327"/>
        <end position="351"/>
    </location>
</feature>
<sequence length="1545" mass="167460">MNQSFRRDEQVVAHRLLVELLAHQFAFPVRWTDTQDALLCGDSPVSRLVELGPSGTLTSMAQKQVMQQVTKGNRSAATSLDLLSCTGDDPRLWYEYDGAMADGTEARIDEMEEREVAAKKEVEEEVEKEVEEEVEEEAKEETMEEKTSNVTAAVPDCPLPGSLVLRMLIARHVKRSLADISSSQSIRELSGGKSIVQNEMVSDLMVEFGEQRVPDGPEDMALSELDRRLGTMASLGKKSAALVGRLLSQKMPVGCNAVFLRAHLAAKWGLGPGRQTAVLISALISEPAARLASAQEALGLMDSATQQYAAWCGLQVAVREPQLPQPQLATSRVTATAAGDAQPHPTLPTQDNGDGDCHCNCASHVDTCSDQVAELQGQLDALVAEFSDDYLSGALPVFDARRVRRYNDWWNTDRLRLATRQSARGDAARGVEHVLGEGGDAARDMGHVLRSCRPQTSVDNKGNIIYAERERSSGYVDTIQSDYVNAQPALGRLVSLQTRSGSSWALNTGLTSTLFAVMARCLHTGFSFAGRVVLVTGAGPGSIALQVARLLLRGGAKVIVTTRQPPADAAALYQPLYYEHASAGAELTVVQVNLASAQDCQRLIDYIHATMECELDALVPFAAAAENGAEIEQVGANNELAHRMMLVNIYRLLGRLITSQKERGVDCHPTQVIVPLSPNRGTFGGDGLYAESKLGLEALLYRAESESWGGDHVSVCGAILGWTRSTRLMRTNDIIAESVESHGVLTFSAEEMAFNVVAMMDTAMVELCETQPILADFGGALGSLTGCAEAMSQARRDIQRISSIRQATYKERIREQELIHGKIPQVPQPSLHRRATLRVGFPIVPQSKDDALSAHCCSEAADPADQIVVVGFAELGPHGSARTRWEMESQGQLSLSGLVEMAWLMGLIRHHNGPRADGSFYVGWCDSKTGAPIAEQDMEEKYGTYIQENTGVRCMATNDIPEWDPAKRQVLEETVLAHDLPEFEVTRSSAEAFKSKHGDKVLIRPNPNGETCLVRIKRGASIAIPKDVPFQAGVVAGLIPRGWNAQTYGVPADLAQSLEPSTLFTLCCVAEAFYSAGLPDPTEIFTHMHVSEFGNFLGTLMGGSSKVKSLYRDTLLDRTIASDTLADSFANSPAAWANMLLLGASGPIKTPSGACATSIESIDSAVDSIRSGKTKMCLVGGYDDIQEDESYGFSMLKATVNTAEEVAKGRLPHEMSRPLAESRAGFVEAHGCGVQLICRASVAIEMGLPIYGVIASSTMAADTVSRSIPAPGQGLLTFARESLDPLHRPSISATSSMTGVDTPSSLDAHGWDTSLCSVSSQSTTLLSPLRMSLAQHHLTIDDVDFASLHATSTRSGDLNECKVISKQLHHLGRDARRPLWTVCQKALTGHPKAPAAAWMLNGCLQIMRDGTLPPQRNADNVDPALRPFSTLVVPKEPVPLPDAKAFLLTSFGFGQKSGQLVGVASKYLYTRLSDEVFSAYRRQALSRIERAEKSYFRAVVENKIVRILDHALYDAEDAERVLLDPFARASYDRASESYRFDSYGR</sequence>
<reference evidence="12" key="2">
    <citation type="submission" date="2020-09" db="EMBL/GenBank/DDBJ databases">
        <title>Reference genome assembly for Australian Ascochyta lentis isolate Al4.</title>
        <authorList>
            <person name="Lee R.C."/>
            <person name="Farfan-Caceres L.M."/>
            <person name="Debler J.W."/>
            <person name="Williams A.H."/>
            <person name="Henares B.M."/>
        </authorList>
    </citation>
    <scope>NUCLEOTIDE SEQUENCE</scope>
    <source>
        <strain evidence="12">Al4</strain>
    </source>
</reference>
<evidence type="ECO:0000256" key="10">
    <source>
        <dbReference type="SAM" id="MobiDB-lite"/>
    </source>
</evidence>
<keyword evidence="9" id="KW-0175">Coiled coil</keyword>
<dbReference type="FunFam" id="3.90.25.70:FF:000001">
    <property type="entry name" value="Fatty acid synthase subunit alpha"/>
    <property type="match status" value="1"/>
</dbReference>
<dbReference type="PANTHER" id="PTHR10982:SF21">
    <property type="entry name" value="FATTY ACID SYNTHASE SUBUNIT BETA"/>
    <property type="match status" value="1"/>
</dbReference>
<gene>
    <name evidence="12" type="ORF">EKO04_007715</name>
</gene>
<dbReference type="Pfam" id="PF00109">
    <property type="entry name" value="ketoacyl-synt"/>
    <property type="match status" value="1"/>
</dbReference>
<name>A0A8H7J2U8_9PLEO</name>
<dbReference type="CDD" id="cd08950">
    <property type="entry name" value="KR_fFAS_SDR_c_like"/>
    <property type="match status" value="1"/>
</dbReference>
<dbReference type="Pfam" id="PF18325">
    <property type="entry name" value="Fas_alpha_ACP"/>
    <property type="match status" value="1"/>
</dbReference>
<dbReference type="InterPro" id="IPR036291">
    <property type="entry name" value="NAD(P)-bd_dom_sf"/>
</dbReference>
<dbReference type="Pfam" id="PF00106">
    <property type="entry name" value="adh_short"/>
    <property type="match status" value="1"/>
</dbReference>
<dbReference type="Pfam" id="PF18314">
    <property type="entry name" value="FAS_I_H"/>
    <property type="match status" value="1"/>
</dbReference>